<reference evidence="1" key="2">
    <citation type="journal article" date="2015" name="Data Brief">
        <title>Shoot transcriptome of the giant reed, Arundo donax.</title>
        <authorList>
            <person name="Barrero R.A."/>
            <person name="Guerrero F.D."/>
            <person name="Moolhuijzen P."/>
            <person name="Goolsby J.A."/>
            <person name="Tidwell J."/>
            <person name="Bellgard S.E."/>
            <person name="Bellgard M.I."/>
        </authorList>
    </citation>
    <scope>NUCLEOTIDE SEQUENCE</scope>
    <source>
        <tissue evidence="1">Shoot tissue taken approximately 20 cm above the soil surface</tissue>
    </source>
</reference>
<proteinExistence type="predicted"/>
<reference evidence="1" key="1">
    <citation type="submission" date="2014-09" db="EMBL/GenBank/DDBJ databases">
        <authorList>
            <person name="Magalhaes I.L.F."/>
            <person name="Oliveira U."/>
            <person name="Santos F.R."/>
            <person name="Vidigal T.H.D.A."/>
            <person name="Brescovit A.D."/>
            <person name="Santos A.J."/>
        </authorList>
    </citation>
    <scope>NUCLEOTIDE SEQUENCE</scope>
    <source>
        <tissue evidence="1">Shoot tissue taken approximately 20 cm above the soil surface</tissue>
    </source>
</reference>
<dbReference type="EMBL" id="GBRH01182357">
    <property type="protein sequence ID" value="JAE15539.1"/>
    <property type="molecule type" value="Transcribed_RNA"/>
</dbReference>
<sequence length="81" mass="9368">MVRPSRRGFFRCSTTRARRSTRWFVSRLRGCARGSRRRGGGRCAQWWPPWSAPWWVACTRWAPSWSASCAATRSWRSGCGS</sequence>
<protein>
    <submittedName>
        <fullName evidence="1">Uncharacterized protein</fullName>
    </submittedName>
</protein>
<dbReference type="AlphaFoldDB" id="A0A0A9FWB3"/>
<accession>A0A0A9FWB3</accession>
<name>A0A0A9FWB3_ARUDO</name>
<evidence type="ECO:0000313" key="1">
    <source>
        <dbReference type="EMBL" id="JAE15539.1"/>
    </source>
</evidence>
<organism evidence="1">
    <name type="scientific">Arundo donax</name>
    <name type="common">Giant reed</name>
    <name type="synonym">Donax arundinaceus</name>
    <dbReference type="NCBI Taxonomy" id="35708"/>
    <lineage>
        <taxon>Eukaryota</taxon>
        <taxon>Viridiplantae</taxon>
        <taxon>Streptophyta</taxon>
        <taxon>Embryophyta</taxon>
        <taxon>Tracheophyta</taxon>
        <taxon>Spermatophyta</taxon>
        <taxon>Magnoliopsida</taxon>
        <taxon>Liliopsida</taxon>
        <taxon>Poales</taxon>
        <taxon>Poaceae</taxon>
        <taxon>PACMAD clade</taxon>
        <taxon>Arundinoideae</taxon>
        <taxon>Arundineae</taxon>
        <taxon>Arundo</taxon>
    </lineage>
</organism>